<evidence type="ECO:0000256" key="2">
    <source>
        <dbReference type="ARBA" id="ARBA00022649"/>
    </source>
</evidence>
<evidence type="ECO:0000313" key="3">
    <source>
        <dbReference type="EMBL" id="OYX56202.1"/>
    </source>
</evidence>
<protein>
    <recommendedName>
        <fullName evidence="5">Addiction module toxin RelE</fullName>
    </recommendedName>
</protein>
<accession>A0A258HIN6</accession>
<evidence type="ECO:0008006" key="5">
    <source>
        <dbReference type="Google" id="ProtNLM"/>
    </source>
</evidence>
<sequence>MKVRTSPDAEEDIREVFDYIARDSLQNAHVVAGRIIEAIDDLAVFEGRGRKGEVDGTLERVVPRTGCVVIYRVTEDEVLILRVWRSARGAARLS</sequence>
<organism evidence="3 4">
    <name type="scientific">Brevundimonas subvibrioides</name>
    <dbReference type="NCBI Taxonomy" id="74313"/>
    <lineage>
        <taxon>Bacteria</taxon>
        <taxon>Pseudomonadati</taxon>
        <taxon>Pseudomonadota</taxon>
        <taxon>Alphaproteobacteria</taxon>
        <taxon>Caulobacterales</taxon>
        <taxon>Caulobacteraceae</taxon>
        <taxon>Brevundimonas</taxon>
    </lineage>
</organism>
<dbReference type="Gene3D" id="3.30.2310.20">
    <property type="entry name" value="RelE-like"/>
    <property type="match status" value="1"/>
</dbReference>
<dbReference type="InterPro" id="IPR035093">
    <property type="entry name" value="RelE/ParE_toxin_dom_sf"/>
</dbReference>
<dbReference type="AlphaFoldDB" id="A0A258HIN6"/>
<evidence type="ECO:0000256" key="1">
    <source>
        <dbReference type="ARBA" id="ARBA00006226"/>
    </source>
</evidence>
<evidence type="ECO:0000313" key="4">
    <source>
        <dbReference type="Proteomes" id="UP000216147"/>
    </source>
</evidence>
<dbReference type="PANTHER" id="PTHR33755">
    <property type="entry name" value="TOXIN PARE1-RELATED"/>
    <property type="match status" value="1"/>
</dbReference>
<dbReference type="EMBL" id="NCEQ01000009">
    <property type="protein sequence ID" value="OYX56202.1"/>
    <property type="molecule type" value="Genomic_DNA"/>
</dbReference>
<dbReference type="Pfam" id="PF05016">
    <property type="entry name" value="ParE_toxin"/>
    <property type="match status" value="1"/>
</dbReference>
<dbReference type="Proteomes" id="UP000216147">
    <property type="component" value="Unassembled WGS sequence"/>
</dbReference>
<dbReference type="InterPro" id="IPR051803">
    <property type="entry name" value="TA_system_RelE-like_toxin"/>
</dbReference>
<comment type="caution">
    <text evidence="3">The sequence shown here is derived from an EMBL/GenBank/DDBJ whole genome shotgun (WGS) entry which is preliminary data.</text>
</comment>
<proteinExistence type="inferred from homology"/>
<keyword evidence="2" id="KW-1277">Toxin-antitoxin system</keyword>
<reference evidence="3 4" key="1">
    <citation type="submission" date="2017-03" db="EMBL/GenBank/DDBJ databases">
        <title>Lifting the veil on microbial sulfur biogeochemistry in mining wastewaters.</title>
        <authorList>
            <person name="Kantor R.S."/>
            <person name="Colenbrander Nelson T."/>
            <person name="Marshall S."/>
            <person name="Bennett D."/>
            <person name="Apte S."/>
            <person name="Camacho D."/>
            <person name="Thomas B.C."/>
            <person name="Warren L.A."/>
            <person name="Banfield J.F."/>
        </authorList>
    </citation>
    <scope>NUCLEOTIDE SEQUENCE [LARGE SCALE GENOMIC DNA]</scope>
    <source>
        <strain evidence="3">32-68-21</strain>
    </source>
</reference>
<dbReference type="InterPro" id="IPR007712">
    <property type="entry name" value="RelE/ParE_toxin"/>
</dbReference>
<gene>
    <name evidence="3" type="ORF">B7Y86_10845</name>
</gene>
<comment type="similarity">
    <text evidence="1">Belongs to the RelE toxin family.</text>
</comment>
<name>A0A258HIN6_9CAUL</name>